<comment type="caution">
    <text evidence="2">The sequence shown here is derived from an EMBL/GenBank/DDBJ whole genome shotgun (WGS) entry which is preliminary data.</text>
</comment>
<reference evidence="2 4" key="1">
    <citation type="submission" date="2023-07" db="EMBL/GenBank/DDBJ databases">
        <title>Sorghum-associated microbial communities from plants grown in Nebraska, USA.</title>
        <authorList>
            <person name="Schachtman D."/>
        </authorList>
    </citation>
    <scope>NUCLEOTIDE SEQUENCE</scope>
    <source>
        <strain evidence="2">DS1006</strain>
        <strain evidence="3 4">DS1016</strain>
    </source>
</reference>
<protein>
    <submittedName>
        <fullName evidence="2">Uncharacterized protein</fullName>
    </submittedName>
</protein>
<dbReference type="Proteomes" id="UP001242995">
    <property type="component" value="Unassembled WGS sequence"/>
</dbReference>
<keyword evidence="1" id="KW-1133">Transmembrane helix</keyword>
<sequence>MQLSQALVKTAAGWLLGLMLAVAAAIVSINLVSNSIASPQQQVRDYLSALQQGHGGEALGLLHASVPNANAAMLDGTALQTAASKITDIKLGNAESRGGNRVTVPMDYQIDGKALHSDFLLERTGTEWLFFGKWSFVPSSLPTIEVTVVNANEATLNGVPVNLPNGRNSFAVFYPGQYEASLAGKYFSAPTTSTSVTTGALPQAPLNLLTKPTDAMIKVVSDKVKEFLDTCAADATKQQKLQPDCPFYHVTNSRVVDGTIRWQITEYPKVSIDPFNGQWVVAPLNGKAKVTAREIDLFSGLVGDLSAVHDFSFTTRLDIGADTITVTPLVSF</sequence>
<dbReference type="Proteomes" id="UP001230951">
    <property type="component" value="Unassembled WGS sequence"/>
</dbReference>
<evidence type="ECO:0000313" key="4">
    <source>
        <dbReference type="Proteomes" id="UP001230951"/>
    </source>
</evidence>
<dbReference type="EMBL" id="JAUSRG010000013">
    <property type="protein sequence ID" value="MDP9906714.1"/>
    <property type="molecule type" value="Genomic_DNA"/>
</dbReference>
<feature type="transmembrane region" description="Helical" evidence="1">
    <location>
        <begin position="12"/>
        <end position="32"/>
    </location>
</feature>
<evidence type="ECO:0000313" key="3">
    <source>
        <dbReference type="EMBL" id="MDQ0182392.1"/>
    </source>
</evidence>
<keyword evidence="1" id="KW-0812">Transmembrane</keyword>
<evidence type="ECO:0000313" key="5">
    <source>
        <dbReference type="Proteomes" id="UP001242995"/>
    </source>
</evidence>
<name>A0AAW8DLD5_9MICC</name>
<evidence type="ECO:0000313" key="2">
    <source>
        <dbReference type="EMBL" id="MDP9906714.1"/>
    </source>
</evidence>
<accession>A0AAW8DLD5</accession>
<gene>
    <name evidence="2" type="ORF">J2S90_003699</name>
    <name evidence="3" type="ORF">J2S93_003844</name>
</gene>
<keyword evidence="1" id="KW-0472">Membrane</keyword>
<dbReference type="AlphaFoldDB" id="A0AAW8DLD5"/>
<evidence type="ECO:0000256" key="1">
    <source>
        <dbReference type="SAM" id="Phobius"/>
    </source>
</evidence>
<keyword evidence="4" id="KW-1185">Reference proteome</keyword>
<proteinExistence type="predicted"/>
<organism evidence="2 5">
    <name type="scientific">Arthrobacter bambusae</name>
    <dbReference type="NCBI Taxonomy" id="1338426"/>
    <lineage>
        <taxon>Bacteria</taxon>
        <taxon>Bacillati</taxon>
        <taxon>Actinomycetota</taxon>
        <taxon>Actinomycetes</taxon>
        <taxon>Micrococcales</taxon>
        <taxon>Micrococcaceae</taxon>
        <taxon>Arthrobacter</taxon>
    </lineage>
</organism>
<dbReference type="EMBL" id="JAUSTF010000011">
    <property type="protein sequence ID" value="MDQ0182392.1"/>
    <property type="molecule type" value="Genomic_DNA"/>
</dbReference>